<dbReference type="Gene3D" id="2.40.10.10">
    <property type="entry name" value="Trypsin-like serine proteases"/>
    <property type="match status" value="2"/>
</dbReference>
<comment type="subcellular location">
    <subcellularLocation>
        <location evidence="12">Secreted</location>
    </subcellularLocation>
</comment>
<keyword evidence="16" id="KW-1185">Reference proteome</keyword>
<evidence type="ECO:0000256" key="3">
    <source>
        <dbReference type="ARBA" id="ARBA00022729"/>
    </source>
</evidence>
<evidence type="ECO:0000256" key="7">
    <source>
        <dbReference type="ARBA" id="ARBA00023145"/>
    </source>
</evidence>
<dbReference type="InterPro" id="IPR022700">
    <property type="entry name" value="CLIP"/>
</dbReference>
<evidence type="ECO:0000256" key="6">
    <source>
        <dbReference type="ARBA" id="ARBA00022837"/>
    </source>
</evidence>
<dbReference type="SMART" id="SM00020">
    <property type="entry name" value="Tryp_SPc"/>
    <property type="match status" value="1"/>
</dbReference>
<reference evidence="15 16" key="1">
    <citation type="submission" date="2023-11" db="EMBL/GenBank/DDBJ databases">
        <authorList>
            <person name="Okamura Y."/>
        </authorList>
    </citation>
    <scope>NUCLEOTIDE SEQUENCE [LARGE SCALE GENOMIC DNA]</scope>
</reference>
<dbReference type="InterPro" id="IPR009003">
    <property type="entry name" value="Peptidase_S1_PA"/>
</dbReference>
<dbReference type="PRINTS" id="PR00722">
    <property type="entry name" value="CHYMOTRYPSIN"/>
</dbReference>
<feature type="domain" description="Clip" evidence="14">
    <location>
        <begin position="23"/>
        <end position="77"/>
    </location>
</feature>
<feature type="signal peptide" evidence="12">
    <location>
        <begin position="1"/>
        <end position="17"/>
    </location>
</feature>
<evidence type="ECO:0000256" key="4">
    <source>
        <dbReference type="ARBA" id="ARBA00022801"/>
    </source>
</evidence>
<dbReference type="InterPro" id="IPR033116">
    <property type="entry name" value="TRYPSIN_SER"/>
</dbReference>
<keyword evidence="6" id="KW-0106">Calcium</keyword>
<comment type="similarity">
    <text evidence="10 12">Belongs to the peptidase S1 family. CLIP subfamily.</text>
</comment>
<evidence type="ECO:0000256" key="12">
    <source>
        <dbReference type="RuleBase" id="RU366078"/>
    </source>
</evidence>
<dbReference type="InterPro" id="IPR001314">
    <property type="entry name" value="Peptidase_S1A"/>
</dbReference>
<evidence type="ECO:0000256" key="10">
    <source>
        <dbReference type="ARBA" id="ARBA00024195"/>
    </source>
</evidence>
<accession>A0AAV1JQ80</accession>
<dbReference type="InterPro" id="IPR051487">
    <property type="entry name" value="Ser/Thr_Proteases_Immune/Dev"/>
</dbReference>
<dbReference type="PANTHER" id="PTHR24256">
    <property type="entry name" value="TRYPTASE-RELATED"/>
    <property type="match status" value="1"/>
</dbReference>
<keyword evidence="8" id="KW-1015">Disulfide bond</keyword>
<dbReference type="GO" id="GO:0051604">
    <property type="term" value="P:protein maturation"/>
    <property type="evidence" value="ECO:0007669"/>
    <property type="project" value="UniProtKB-ARBA"/>
</dbReference>
<evidence type="ECO:0000259" key="13">
    <source>
        <dbReference type="PROSITE" id="PS50240"/>
    </source>
</evidence>
<dbReference type="PROSITE" id="PS00135">
    <property type="entry name" value="TRYPSIN_SER"/>
    <property type="match status" value="1"/>
</dbReference>
<proteinExistence type="inferred from homology"/>
<comment type="domain">
    <text evidence="12">The clip domain consists of 35-55 residues which are 'knitted' together usually by 3 conserved disulfide bonds forming a clip-like compact structure.</text>
</comment>
<feature type="chain" id="PRO_5043107214" description="CLIP domain-containing serine protease" evidence="12">
    <location>
        <begin position="18"/>
        <end position="410"/>
    </location>
</feature>
<evidence type="ECO:0000313" key="15">
    <source>
        <dbReference type="EMBL" id="CAK1550567.1"/>
    </source>
</evidence>
<dbReference type="InterPro" id="IPR043504">
    <property type="entry name" value="Peptidase_S1_PA_chymotrypsin"/>
</dbReference>
<evidence type="ECO:0000256" key="1">
    <source>
        <dbReference type="ARBA" id="ARBA00022670"/>
    </source>
</evidence>
<sequence>MFLFLSVVLCTLVSTSSLYGGDSCYVNDRPGSCKLLTSCRILLEEIKRAGSPMPSYMRRKLQDLGCGFQQDQPLVCCESETNIHAGFDYSGGQGNEADYWTSTTTWKPYTRRPIVEVNNRGETNSVDQPPNVSNHPNLRLLPENCGSIENDRIFGGNRTSLFEMPWMVLLSYQSGRGTKLSCGGTLITERYVLTAAHCVSNLGSKLRLEGVILGDHDIRQNPDCERMDGELTCAPPARNVTIDAVIKHHGYNPQTLNDDIALLRLSEPADFSLDNMKAICLPTTSQLQDEKLEGLLGVVAGWGATEDGLQSPVLLSVALPIITNRGCQSIYNDSPHIYDRQVCAGGVQDKDSCGGDSGGPLMYPGRTDAGVRYVQRGIVSFGSKRCGIGGYPGVYTRISYYMDWILDNIR</sequence>
<evidence type="ECO:0000313" key="16">
    <source>
        <dbReference type="Proteomes" id="UP001497472"/>
    </source>
</evidence>
<evidence type="ECO:0000256" key="11">
    <source>
        <dbReference type="RuleBase" id="RU363034"/>
    </source>
</evidence>
<dbReference type="FunFam" id="2.40.10.10:FF:000078">
    <property type="entry name" value="Serine protease H137"/>
    <property type="match status" value="1"/>
</dbReference>
<dbReference type="PROSITE" id="PS00134">
    <property type="entry name" value="TRYPSIN_HIS"/>
    <property type="match status" value="1"/>
</dbReference>
<keyword evidence="4 11" id="KW-0378">Hydrolase</keyword>
<dbReference type="GO" id="GO:0046872">
    <property type="term" value="F:metal ion binding"/>
    <property type="evidence" value="ECO:0007669"/>
    <property type="project" value="UniProtKB-KW"/>
</dbReference>
<keyword evidence="2" id="KW-0479">Metal-binding</keyword>
<dbReference type="Pfam" id="PF12032">
    <property type="entry name" value="CLIP"/>
    <property type="match status" value="1"/>
</dbReference>
<dbReference type="GO" id="GO:0006508">
    <property type="term" value="P:proteolysis"/>
    <property type="evidence" value="ECO:0007669"/>
    <property type="project" value="UniProtKB-KW"/>
</dbReference>
<keyword evidence="9" id="KW-0325">Glycoprotein</keyword>
<keyword evidence="1 11" id="KW-0645">Protease</keyword>
<dbReference type="InterPro" id="IPR038565">
    <property type="entry name" value="CLIP_sf"/>
</dbReference>
<dbReference type="EMBL" id="CAVLEF010000082">
    <property type="protein sequence ID" value="CAK1550567.1"/>
    <property type="molecule type" value="Genomic_DNA"/>
</dbReference>
<dbReference type="Gene3D" id="3.30.1640.30">
    <property type="match status" value="1"/>
</dbReference>
<evidence type="ECO:0000256" key="5">
    <source>
        <dbReference type="ARBA" id="ARBA00022825"/>
    </source>
</evidence>
<dbReference type="Proteomes" id="UP001497472">
    <property type="component" value="Unassembled WGS sequence"/>
</dbReference>
<evidence type="ECO:0000256" key="8">
    <source>
        <dbReference type="ARBA" id="ARBA00023157"/>
    </source>
</evidence>
<name>A0AAV1JQ80_9NEOP</name>
<dbReference type="GO" id="GO:0004252">
    <property type="term" value="F:serine-type endopeptidase activity"/>
    <property type="evidence" value="ECO:0007669"/>
    <property type="project" value="UniProtKB-UniRule"/>
</dbReference>
<dbReference type="PROSITE" id="PS51888">
    <property type="entry name" value="CLIP"/>
    <property type="match status" value="1"/>
</dbReference>
<dbReference type="EC" id="3.4.21.-" evidence="11"/>
<comment type="caution">
    <text evidence="15">The sequence shown here is derived from an EMBL/GenBank/DDBJ whole genome shotgun (WGS) entry which is preliminary data.</text>
</comment>
<evidence type="ECO:0000256" key="9">
    <source>
        <dbReference type="ARBA" id="ARBA00023180"/>
    </source>
</evidence>
<dbReference type="AlphaFoldDB" id="A0AAV1JQ80"/>
<keyword evidence="12" id="KW-0964">Secreted</keyword>
<dbReference type="GO" id="GO:0005576">
    <property type="term" value="C:extracellular region"/>
    <property type="evidence" value="ECO:0007669"/>
    <property type="project" value="UniProtKB-SubCell"/>
</dbReference>
<feature type="domain" description="Peptidase S1" evidence="13">
    <location>
        <begin position="153"/>
        <end position="410"/>
    </location>
</feature>
<dbReference type="SUPFAM" id="SSF50494">
    <property type="entry name" value="Trypsin-like serine proteases"/>
    <property type="match status" value="1"/>
</dbReference>
<keyword evidence="5 11" id="KW-0720">Serine protease</keyword>
<dbReference type="Pfam" id="PF00089">
    <property type="entry name" value="Trypsin"/>
    <property type="match status" value="1"/>
</dbReference>
<protein>
    <recommendedName>
        <fullName evidence="12">CLIP domain-containing serine protease</fullName>
        <ecNumber evidence="11">3.4.21.-</ecNumber>
    </recommendedName>
</protein>
<evidence type="ECO:0000256" key="2">
    <source>
        <dbReference type="ARBA" id="ARBA00022723"/>
    </source>
</evidence>
<gene>
    <name evidence="15" type="ORF">LNINA_LOCUS9786</name>
</gene>
<dbReference type="SMART" id="SM00680">
    <property type="entry name" value="CLIP"/>
    <property type="match status" value="1"/>
</dbReference>
<dbReference type="InterPro" id="IPR001254">
    <property type="entry name" value="Trypsin_dom"/>
</dbReference>
<dbReference type="CDD" id="cd00190">
    <property type="entry name" value="Tryp_SPc"/>
    <property type="match status" value="1"/>
</dbReference>
<keyword evidence="7" id="KW-0865">Zymogen</keyword>
<dbReference type="FunFam" id="2.40.10.10:FF:000028">
    <property type="entry name" value="Serine protease easter"/>
    <property type="match status" value="1"/>
</dbReference>
<dbReference type="InterPro" id="IPR018114">
    <property type="entry name" value="TRYPSIN_HIS"/>
</dbReference>
<dbReference type="PROSITE" id="PS50240">
    <property type="entry name" value="TRYPSIN_DOM"/>
    <property type="match status" value="1"/>
</dbReference>
<keyword evidence="3 12" id="KW-0732">Signal</keyword>
<organism evidence="15 16">
    <name type="scientific">Leptosia nina</name>
    <dbReference type="NCBI Taxonomy" id="320188"/>
    <lineage>
        <taxon>Eukaryota</taxon>
        <taxon>Metazoa</taxon>
        <taxon>Ecdysozoa</taxon>
        <taxon>Arthropoda</taxon>
        <taxon>Hexapoda</taxon>
        <taxon>Insecta</taxon>
        <taxon>Pterygota</taxon>
        <taxon>Neoptera</taxon>
        <taxon>Endopterygota</taxon>
        <taxon>Lepidoptera</taxon>
        <taxon>Glossata</taxon>
        <taxon>Ditrysia</taxon>
        <taxon>Papilionoidea</taxon>
        <taxon>Pieridae</taxon>
        <taxon>Pierinae</taxon>
        <taxon>Leptosia</taxon>
    </lineage>
</organism>
<evidence type="ECO:0000259" key="14">
    <source>
        <dbReference type="PROSITE" id="PS51888"/>
    </source>
</evidence>